<evidence type="ECO:0000313" key="5">
    <source>
        <dbReference type="RefSeq" id="XP_022236922.1"/>
    </source>
</evidence>
<name>A0ABM1RZW7_LIMPO</name>
<dbReference type="InterPro" id="IPR001611">
    <property type="entry name" value="Leu-rich_rpt"/>
</dbReference>
<dbReference type="SMART" id="SM00369">
    <property type="entry name" value="LRR_TYP"/>
    <property type="match status" value="2"/>
</dbReference>
<keyword evidence="1" id="KW-0433">Leucine-rich repeat</keyword>
<dbReference type="Pfam" id="PF13306">
    <property type="entry name" value="LRR_5"/>
    <property type="match status" value="1"/>
</dbReference>
<gene>
    <name evidence="5" type="primary">LOC111084517</name>
</gene>
<dbReference type="InterPro" id="IPR050541">
    <property type="entry name" value="LRR_TM_domain-containing"/>
</dbReference>
<dbReference type="PANTHER" id="PTHR24369">
    <property type="entry name" value="ANTIGEN BSP, PUTATIVE-RELATED"/>
    <property type="match status" value="1"/>
</dbReference>
<dbReference type="SUPFAM" id="SSF52058">
    <property type="entry name" value="L domain-like"/>
    <property type="match status" value="1"/>
</dbReference>
<keyword evidence="3" id="KW-0732">Signal</keyword>
<sequence length="231" mass="26659">MFLVWFLVLPFVCLSSVKVKVSENQCPQLKNCTCQYQGQFLTVNCTGISDTSQLTSVLHEDLKKQTFNDVYINWSNISHIPTSLFANLTIQKIILQHVDVKTIDPDAFETVQYLLEFKLNYVKIESIPRAISNVGMRLRRLWMEHGEIKEIKSEFQNFIILEKLYLKANKIASIHKNAFDSLTKLHILDLSENLIKFLDPEMHQLKELFLGNSSLMYGDGLLDNMVNIEVS</sequence>
<evidence type="ECO:0000313" key="4">
    <source>
        <dbReference type="Proteomes" id="UP000694941"/>
    </source>
</evidence>
<reference evidence="5" key="1">
    <citation type="submission" date="2025-08" db="UniProtKB">
        <authorList>
            <consortium name="RefSeq"/>
        </authorList>
    </citation>
    <scope>IDENTIFICATION</scope>
    <source>
        <tissue evidence="5">Muscle</tissue>
    </source>
</reference>
<dbReference type="Proteomes" id="UP000694941">
    <property type="component" value="Unplaced"/>
</dbReference>
<dbReference type="PROSITE" id="PS51450">
    <property type="entry name" value="LRR"/>
    <property type="match status" value="1"/>
</dbReference>
<evidence type="ECO:0000256" key="3">
    <source>
        <dbReference type="SAM" id="SignalP"/>
    </source>
</evidence>
<feature type="chain" id="PRO_5045231763" evidence="3">
    <location>
        <begin position="16"/>
        <end position="231"/>
    </location>
</feature>
<keyword evidence="2" id="KW-0677">Repeat</keyword>
<accession>A0ABM1RZW7</accession>
<keyword evidence="4" id="KW-1185">Reference proteome</keyword>
<dbReference type="Gene3D" id="3.80.10.10">
    <property type="entry name" value="Ribonuclease Inhibitor"/>
    <property type="match status" value="2"/>
</dbReference>
<feature type="signal peptide" evidence="3">
    <location>
        <begin position="1"/>
        <end position="15"/>
    </location>
</feature>
<dbReference type="InterPro" id="IPR026906">
    <property type="entry name" value="LRR_5"/>
</dbReference>
<proteinExistence type="predicted"/>
<dbReference type="InterPro" id="IPR032675">
    <property type="entry name" value="LRR_dom_sf"/>
</dbReference>
<dbReference type="PANTHER" id="PTHR24369:SF211">
    <property type="entry name" value="LEUCINE-RICH REPEAT-CONTAINING PROTEIN 15-LIKE"/>
    <property type="match status" value="1"/>
</dbReference>
<dbReference type="InterPro" id="IPR003591">
    <property type="entry name" value="Leu-rich_rpt_typical-subtyp"/>
</dbReference>
<dbReference type="RefSeq" id="XP_022236922.1">
    <property type="nucleotide sequence ID" value="XM_022381214.1"/>
</dbReference>
<dbReference type="Pfam" id="PF13855">
    <property type="entry name" value="LRR_8"/>
    <property type="match status" value="1"/>
</dbReference>
<protein>
    <submittedName>
        <fullName evidence="5">Platelet glycoprotein V-like</fullName>
    </submittedName>
</protein>
<evidence type="ECO:0000256" key="2">
    <source>
        <dbReference type="ARBA" id="ARBA00022737"/>
    </source>
</evidence>
<evidence type="ECO:0000256" key="1">
    <source>
        <dbReference type="ARBA" id="ARBA00022614"/>
    </source>
</evidence>
<organism evidence="4 5">
    <name type="scientific">Limulus polyphemus</name>
    <name type="common">Atlantic horseshoe crab</name>
    <dbReference type="NCBI Taxonomy" id="6850"/>
    <lineage>
        <taxon>Eukaryota</taxon>
        <taxon>Metazoa</taxon>
        <taxon>Ecdysozoa</taxon>
        <taxon>Arthropoda</taxon>
        <taxon>Chelicerata</taxon>
        <taxon>Merostomata</taxon>
        <taxon>Xiphosura</taxon>
        <taxon>Limulidae</taxon>
        <taxon>Limulus</taxon>
    </lineage>
</organism>
<dbReference type="GeneID" id="111084517"/>